<dbReference type="Pfam" id="PF13391">
    <property type="entry name" value="HNH_2"/>
    <property type="match status" value="1"/>
</dbReference>
<sequence>MIGSVISGIVKFGVPFDVWSGFEAAHIFPPEGESTWVPWEFSNYGRWIRDVIHGVANINLRQNGFRLCGDTNNFFDNYLFSITWTITTRSSYLGLIILA</sequence>
<dbReference type="Proteomes" id="UP000276215">
    <property type="component" value="Unassembled WGS sequence"/>
</dbReference>
<accession>A0A3N4JFY9</accession>
<protein>
    <recommendedName>
        <fullName evidence="1">HNH nuclease domain-containing protein</fullName>
    </recommendedName>
</protein>
<evidence type="ECO:0000313" key="3">
    <source>
        <dbReference type="Proteomes" id="UP000276215"/>
    </source>
</evidence>
<proteinExistence type="predicted"/>
<gene>
    <name evidence="2" type="ORF">L873DRAFT_1930236</name>
</gene>
<dbReference type="EMBL" id="ML120423">
    <property type="protein sequence ID" value="RPA95631.1"/>
    <property type="molecule type" value="Genomic_DNA"/>
</dbReference>
<name>A0A3N4JFY9_9PEZI</name>
<organism evidence="2 3">
    <name type="scientific">Choiromyces venosus 120613-1</name>
    <dbReference type="NCBI Taxonomy" id="1336337"/>
    <lineage>
        <taxon>Eukaryota</taxon>
        <taxon>Fungi</taxon>
        <taxon>Dikarya</taxon>
        <taxon>Ascomycota</taxon>
        <taxon>Pezizomycotina</taxon>
        <taxon>Pezizomycetes</taxon>
        <taxon>Pezizales</taxon>
        <taxon>Tuberaceae</taxon>
        <taxon>Choiromyces</taxon>
    </lineage>
</organism>
<reference evidence="2 3" key="1">
    <citation type="journal article" date="2018" name="Nat. Ecol. Evol.">
        <title>Pezizomycetes genomes reveal the molecular basis of ectomycorrhizal truffle lifestyle.</title>
        <authorList>
            <person name="Murat C."/>
            <person name="Payen T."/>
            <person name="Noel B."/>
            <person name="Kuo A."/>
            <person name="Morin E."/>
            <person name="Chen J."/>
            <person name="Kohler A."/>
            <person name="Krizsan K."/>
            <person name="Balestrini R."/>
            <person name="Da Silva C."/>
            <person name="Montanini B."/>
            <person name="Hainaut M."/>
            <person name="Levati E."/>
            <person name="Barry K.W."/>
            <person name="Belfiori B."/>
            <person name="Cichocki N."/>
            <person name="Clum A."/>
            <person name="Dockter R.B."/>
            <person name="Fauchery L."/>
            <person name="Guy J."/>
            <person name="Iotti M."/>
            <person name="Le Tacon F."/>
            <person name="Lindquist E.A."/>
            <person name="Lipzen A."/>
            <person name="Malagnac F."/>
            <person name="Mello A."/>
            <person name="Molinier V."/>
            <person name="Miyauchi S."/>
            <person name="Poulain J."/>
            <person name="Riccioni C."/>
            <person name="Rubini A."/>
            <person name="Sitrit Y."/>
            <person name="Splivallo R."/>
            <person name="Traeger S."/>
            <person name="Wang M."/>
            <person name="Zifcakova L."/>
            <person name="Wipf D."/>
            <person name="Zambonelli A."/>
            <person name="Paolocci F."/>
            <person name="Nowrousian M."/>
            <person name="Ottonello S."/>
            <person name="Baldrian P."/>
            <person name="Spatafora J.W."/>
            <person name="Henrissat B."/>
            <person name="Nagy L.G."/>
            <person name="Aury J.M."/>
            <person name="Wincker P."/>
            <person name="Grigoriev I.V."/>
            <person name="Bonfante P."/>
            <person name="Martin F.M."/>
        </authorList>
    </citation>
    <scope>NUCLEOTIDE SEQUENCE [LARGE SCALE GENOMIC DNA]</scope>
    <source>
        <strain evidence="2 3">120613-1</strain>
    </source>
</reference>
<dbReference type="AlphaFoldDB" id="A0A3N4JFY9"/>
<feature type="domain" description="HNH nuclease" evidence="1">
    <location>
        <begin position="6"/>
        <end position="82"/>
    </location>
</feature>
<dbReference type="InterPro" id="IPR003615">
    <property type="entry name" value="HNH_nuc"/>
</dbReference>
<keyword evidence="3" id="KW-1185">Reference proteome</keyword>
<evidence type="ECO:0000259" key="1">
    <source>
        <dbReference type="Pfam" id="PF13391"/>
    </source>
</evidence>
<dbReference type="STRING" id="1336337.A0A3N4JFY9"/>
<evidence type="ECO:0000313" key="2">
    <source>
        <dbReference type="EMBL" id="RPA95631.1"/>
    </source>
</evidence>